<dbReference type="Pfam" id="PF20153">
    <property type="entry name" value="DUF6535"/>
    <property type="match status" value="1"/>
</dbReference>
<feature type="transmembrane region" description="Helical" evidence="2">
    <location>
        <begin position="243"/>
        <end position="269"/>
    </location>
</feature>
<feature type="transmembrane region" description="Helical" evidence="2">
    <location>
        <begin position="155"/>
        <end position="174"/>
    </location>
</feature>
<keyword evidence="2" id="KW-1133">Transmembrane helix</keyword>
<evidence type="ECO:0000259" key="3">
    <source>
        <dbReference type="Pfam" id="PF20153"/>
    </source>
</evidence>
<dbReference type="Proteomes" id="UP001437256">
    <property type="component" value="Unassembled WGS sequence"/>
</dbReference>
<proteinExistence type="predicted"/>
<feature type="compositionally biased region" description="Low complexity" evidence="1">
    <location>
        <begin position="854"/>
        <end position="868"/>
    </location>
</feature>
<gene>
    <name evidence="4" type="ORF">AAF712_007820</name>
</gene>
<dbReference type="InterPro" id="IPR045338">
    <property type="entry name" value="DUF6535"/>
</dbReference>
<dbReference type="EMBL" id="JBBXMP010000051">
    <property type="protein sequence ID" value="KAL0065150.1"/>
    <property type="molecule type" value="Genomic_DNA"/>
</dbReference>
<feature type="region of interest" description="Disordered" evidence="1">
    <location>
        <begin position="486"/>
        <end position="510"/>
    </location>
</feature>
<sequence>MTSSLTLVEVGLGTKSLLDMGVQDTKAAPLDTGVGGLDGMKTNNRTGNENIAEGFSDPIKPTPEKSWEVIMTEVNSLDDGLVGGWKDDIDTLLVFAGLFSAVVTAFTVESYKWLQEEPEDTTVALLRQISQQLNNTSVPKPDEFAASSSVVAVNVLWFLSLIISLVDALFALLCKQWLREHRRHTRTRTPSEALALRWLRNQGLEKWNVPAILASLPILLEIALFLFLAGLLELLRTRHPVPFALAMAVVAFAALFYLGTTIIPTVDIIRQALQIKREFRDERLYYKAGRPAEYIMTLPPMEYVCPYKSPQARVTLKILRLISHILRPLVRVASFLVDRNWITSSVYLNLENSASAFGESSSLLDWSSVDLKLLQRSNVHLAPPFYELDAFRSLVSELRDSPHMVPHLRNVLSTIPLHLVMPAVFDQWFFLPGRNWAIGDVEAALGPNFPDEGVEYHLTHAKYQYLREEGNTDQFRRLLHWTNVSMNGGNQNSRDSPPPFSTPFESTDANPDNYSRGRLWDIYLEIVQNPAASDHYWMTLVPDLAPHIIASSPDYALHLPTATTTSSFVKSPAGCDFLYKIHTAILKSLSSSADPIISNILAVEGSTNWTEAMDIVRRVHGLPEGHFRVIPGQFSLSVSKFRKTLESLSLSPTATDPETETDFSYLSSFIRGWDSASDMLQNELVKTLSGHINDYPQSHADESRISPLVMSPAGLELITFVNNSLAEPREWTNWHGLEVDGRMRWRDAVERVKAAHPELPSDHFKRIIQRGIDPDLPASAPGERSPQQEAGVEARAEDSDSAPRDVTDTREADRDGKMEGRTNSIPSLQPKPGETDERGPLVGNAEQGSILKQPVAAGNPASSGAASVQGKMVGGPDADKNV</sequence>
<keyword evidence="5" id="KW-1185">Reference proteome</keyword>
<keyword evidence="2" id="KW-0472">Membrane</keyword>
<comment type="caution">
    <text evidence="4">The sequence shown here is derived from an EMBL/GenBank/DDBJ whole genome shotgun (WGS) entry which is preliminary data.</text>
</comment>
<accession>A0ABR2ZV30</accession>
<feature type="region of interest" description="Disordered" evidence="1">
    <location>
        <begin position="33"/>
        <end position="58"/>
    </location>
</feature>
<evidence type="ECO:0000256" key="1">
    <source>
        <dbReference type="SAM" id="MobiDB-lite"/>
    </source>
</evidence>
<keyword evidence="2" id="KW-0812">Transmembrane</keyword>
<evidence type="ECO:0000313" key="5">
    <source>
        <dbReference type="Proteomes" id="UP001437256"/>
    </source>
</evidence>
<evidence type="ECO:0000256" key="2">
    <source>
        <dbReference type="SAM" id="Phobius"/>
    </source>
</evidence>
<feature type="transmembrane region" description="Helical" evidence="2">
    <location>
        <begin position="207"/>
        <end position="231"/>
    </location>
</feature>
<reference evidence="4 5" key="1">
    <citation type="submission" date="2024-05" db="EMBL/GenBank/DDBJ databases">
        <title>A draft genome resource for the thread blight pathogen Marasmius tenuissimus strain MS-2.</title>
        <authorList>
            <person name="Yulfo-Soto G.E."/>
            <person name="Baruah I.K."/>
            <person name="Amoako-Attah I."/>
            <person name="Bukari Y."/>
            <person name="Meinhardt L.W."/>
            <person name="Bailey B.A."/>
            <person name="Cohen S.P."/>
        </authorList>
    </citation>
    <scope>NUCLEOTIDE SEQUENCE [LARGE SCALE GENOMIC DNA]</scope>
    <source>
        <strain evidence="4 5">MS-2</strain>
    </source>
</reference>
<evidence type="ECO:0000313" key="4">
    <source>
        <dbReference type="EMBL" id="KAL0065150.1"/>
    </source>
</evidence>
<feature type="region of interest" description="Disordered" evidence="1">
    <location>
        <begin position="773"/>
        <end position="882"/>
    </location>
</feature>
<protein>
    <recommendedName>
        <fullName evidence="3">DUF6535 domain-containing protein</fullName>
    </recommendedName>
</protein>
<name>A0ABR2ZV30_9AGAR</name>
<organism evidence="4 5">
    <name type="scientific">Marasmius tenuissimus</name>
    <dbReference type="NCBI Taxonomy" id="585030"/>
    <lineage>
        <taxon>Eukaryota</taxon>
        <taxon>Fungi</taxon>
        <taxon>Dikarya</taxon>
        <taxon>Basidiomycota</taxon>
        <taxon>Agaricomycotina</taxon>
        <taxon>Agaricomycetes</taxon>
        <taxon>Agaricomycetidae</taxon>
        <taxon>Agaricales</taxon>
        <taxon>Marasmiineae</taxon>
        <taxon>Marasmiaceae</taxon>
        <taxon>Marasmius</taxon>
    </lineage>
</organism>
<feature type="domain" description="DUF6535" evidence="3">
    <location>
        <begin position="67"/>
        <end position="236"/>
    </location>
</feature>
<feature type="compositionally biased region" description="Polar residues" evidence="1">
    <location>
        <begin position="486"/>
        <end position="495"/>
    </location>
</feature>
<feature type="compositionally biased region" description="Basic and acidic residues" evidence="1">
    <location>
        <begin position="792"/>
        <end position="820"/>
    </location>
</feature>